<dbReference type="GO" id="GO:0005524">
    <property type="term" value="F:ATP binding"/>
    <property type="evidence" value="ECO:0007669"/>
    <property type="project" value="UniProtKB-KW"/>
</dbReference>
<evidence type="ECO:0000256" key="1">
    <source>
        <dbReference type="SAM" id="Phobius"/>
    </source>
</evidence>
<dbReference type="InterPro" id="IPR050683">
    <property type="entry name" value="Bact_Polysacc_Export_ATP-bd"/>
</dbReference>
<dbReference type="Pfam" id="PF22096">
    <property type="entry name" value="TagH_C"/>
    <property type="match status" value="1"/>
</dbReference>
<feature type="domain" description="ABC transporter" evidence="2">
    <location>
        <begin position="7"/>
        <end position="238"/>
    </location>
</feature>
<dbReference type="InterPro" id="IPR053990">
    <property type="entry name" value="TagH_C"/>
</dbReference>
<dbReference type="Pfam" id="PF00005">
    <property type="entry name" value="ABC_tran"/>
    <property type="match status" value="1"/>
</dbReference>
<dbReference type="Pfam" id="PF22269">
    <property type="entry name" value="TagH_SH3-like"/>
    <property type="match status" value="1"/>
</dbReference>
<evidence type="ECO:0000313" key="4">
    <source>
        <dbReference type="Proteomes" id="UP001209553"/>
    </source>
</evidence>
<comment type="caution">
    <text evidence="3">The sequence shown here is derived from an EMBL/GenBank/DDBJ whole genome shotgun (WGS) entry which is preliminary data.</text>
</comment>
<dbReference type="InterPro" id="IPR027417">
    <property type="entry name" value="P-loop_NTPase"/>
</dbReference>
<keyword evidence="3" id="KW-0687">Ribonucleoprotein</keyword>
<reference evidence="3 4" key="1">
    <citation type="journal article" date="2023" name="Int. J. Syst. Evol. Microbiol.">
        <title>Streptococcus sciuri sp. nov., Staphylococcus marylandisciuri sp. nov. and Staphylococcus americanisciuri sp. nov., isolated from faeces of eastern grey squirrel (Sciurus carolinensis).</title>
        <authorList>
            <person name="Volokhov D.V."/>
            <person name="Zagorodnyaya T.A."/>
            <person name="Furtak V.A."/>
            <person name="Nattanmai G."/>
            <person name="Randall L."/>
            <person name="Jose S."/>
            <person name="Gao Y."/>
            <person name="Eisenberg T."/>
            <person name="Delmonte P."/>
            <person name="Blom J."/>
            <person name="Mitchell K.K."/>
        </authorList>
    </citation>
    <scope>NUCLEOTIDE SEQUENCE [LARGE SCALE GENOMIC DNA]</scope>
    <source>
        <strain evidence="3 4">SQ8-PEA</strain>
    </source>
</reference>
<dbReference type="RefSeq" id="WP_262855773.1">
    <property type="nucleotide sequence ID" value="NZ_JAOPKZ010000008.1"/>
</dbReference>
<sequence length="510" mass="59358">MGSSIILKLLNVTHYYRNKKPKKWYLPFNYDAESIELNNISLHIYEGESLGIIGEPNSSKSLVGRILAGEIKPDKGKYILRSDLYYADIADKHLHTETVETYIKQHVLLFPVKVNDHKVSQIMRYAHLEDKKDTTVSELSDALYAQLLFSIARTCHAQVLIFNRVIQSLSDNYFEEAIKLSNEYINNNLTMIIIDDDLERIPQVTNYLAWISHGQLRKEGSIRQVLPLFKEHESDRRSIVTQEEEENFDRDWKESRTHMPELTYNFKRVERYNHAKPPTVITRFWTILVASIIAMLLMIVLIFGNMGNMPVPTNTDQATIQDQSEHAYKDKLAYGLVLDKKITMHGLKHASNRQAQHYSFLTITGESPNHYRVEVDGKSYSIAKNEIRYFDPGGLYEQHSGDKLAKYMSKNYSHYYEFFNSHLHQQHHKVTDSLVPEKGKDNRFVVPVTQQPISMIFNDENKLSGFTFPMKNVEKLKSDYHISSKIWIAKSGDGYYIADMKNKNWIYIEL</sequence>
<protein>
    <submittedName>
        <fullName evidence="3">ATP-binding cassette domain-containing protein</fullName>
    </submittedName>
</protein>
<dbReference type="GO" id="GO:0005840">
    <property type="term" value="C:ribosome"/>
    <property type="evidence" value="ECO:0007669"/>
    <property type="project" value="UniProtKB-KW"/>
</dbReference>
<feature type="transmembrane region" description="Helical" evidence="1">
    <location>
        <begin position="284"/>
        <end position="304"/>
    </location>
</feature>
<keyword evidence="1" id="KW-0812">Transmembrane</keyword>
<dbReference type="InterPro" id="IPR003439">
    <property type="entry name" value="ABC_transporter-like_ATP-bd"/>
</dbReference>
<dbReference type="PROSITE" id="PS50893">
    <property type="entry name" value="ABC_TRANSPORTER_2"/>
    <property type="match status" value="1"/>
</dbReference>
<dbReference type="PANTHER" id="PTHR46743">
    <property type="entry name" value="TEICHOIC ACIDS EXPORT ATP-BINDING PROTEIN TAGH"/>
    <property type="match status" value="1"/>
</dbReference>
<keyword evidence="3" id="KW-0067">ATP-binding</keyword>
<dbReference type="EMBL" id="JAOPKZ010000008">
    <property type="protein sequence ID" value="MCU5746235.1"/>
    <property type="molecule type" value="Genomic_DNA"/>
</dbReference>
<dbReference type="Proteomes" id="UP001209553">
    <property type="component" value="Unassembled WGS sequence"/>
</dbReference>
<dbReference type="InterPro" id="IPR053989">
    <property type="entry name" value="TagH_SH3-like"/>
</dbReference>
<proteinExistence type="predicted"/>
<keyword evidence="1" id="KW-1133">Transmembrane helix</keyword>
<accession>A0ABT2QQI7</accession>
<keyword evidence="1" id="KW-0472">Membrane</keyword>
<evidence type="ECO:0000313" key="3">
    <source>
        <dbReference type="EMBL" id="MCU5746235.1"/>
    </source>
</evidence>
<evidence type="ECO:0000259" key="2">
    <source>
        <dbReference type="PROSITE" id="PS50893"/>
    </source>
</evidence>
<gene>
    <name evidence="3" type="ORF">N9R04_05805</name>
</gene>
<dbReference type="Gene3D" id="3.40.50.300">
    <property type="entry name" value="P-loop containing nucleotide triphosphate hydrolases"/>
    <property type="match status" value="1"/>
</dbReference>
<keyword evidence="3" id="KW-0547">Nucleotide-binding</keyword>
<keyword evidence="4" id="KW-1185">Reference proteome</keyword>
<name>A0ABT2QQI7_9STAP</name>
<keyword evidence="3" id="KW-0689">Ribosomal protein</keyword>
<dbReference type="SUPFAM" id="SSF52540">
    <property type="entry name" value="P-loop containing nucleoside triphosphate hydrolases"/>
    <property type="match status" value="1"/>
</dbReference>
<organism evidence="3 4">
    <name type="scientific">Staphylococcus marylandisciuri</name>
    <dbReference type="NCBI Taxonomy" id="2981529"/>
    <lineage>
        <taxon>Bacteria</taxon>
        <taxon>Bacillati</taxon>
        <taxon>Bacillota</taxon>
        <taxon>Bacilli</taxon>
        <taxon>Bacillales</taxon>
        <taxon>Staphylococcaceae</taxon>
        <taxon>Staphylococcus</taxon>
    </lineage>
</organism>
<dbReference type="PANTHER" id="PTHR46743:SF2">
    <property type="entry name" value="TEICHOIC ACIDS EXPORT ATP-BINDING PROTEIN TAGH"/>
    <property type="match status" value="1"/>
</dbReference>